<keyword evidence="3 5" id="KW-0067">ATP-binding</keyword>
<dbReference type="AlphaFoldDB" id="A0AAU9ENU2"/>
<dbReference type="Pfam" id="PF12399">
    <property type="entry name" value="BCA_ABC_TP_C"/>
    <property type="match status" value="1"/>
</dbReference>
<dbReference type="InterPro" id="IPR003439">
    <property type="entry name" value="ABC_transporter-like_ATP-bd"/>
</dbReference>
<dbReference type="GO" id="GO:0005524">
    <property type="term" value="F:ATP binding"/>
    <property type="evidence" value="ECO:0007669"/>
    <property type="project" value="UniProtKB-KW"/>
</dbReference>
<evidence type="ECO:0000256" key="1">
    <source>
        <dbReference type="ARBA" id="ARBA00022448"/>
    </source>
</evidence>
<proteinExistence type="predicted"/>
<organism evidence="5 6">
    <name type="scientific">Desulfoferula mesophila</name>
    <dbReference type="NCBI Taxonomy" id="3058419"/>
    <lineage>
        <taxon>Bacteria</taxon>
        <taxon>Pseudomonadati</taxon>
        <taxon>Thermodesulfobacteriota</taxon>
        <taxon>Desulfarculia</taxon>
        <taxon>Desulfarculales</taxon>
        <taxon>Desulfarculaceae</taxon>
        <taxon>Desulfoferula</taxon>
    </lineage>
</organism>
<dbReference type="InterPro" id="IPR027417">
    <property type="entry name" value="P-loop_NTPase"/>
</dbReference>
<keyword evidence="6" id="KW-1185">Reference proteome</keyword>
<dbReference type="InterPro" id="IPR032823">
    <property type="entry name" value="BCA_ABC_TP_C"/>
</dbReference>
<keyword evidence="1" id="KW-0813">Transport</keyword>
<dbReference type="PANTHER" id="PTHR45772">
    <property type="entry name" value="CONSERVED COMPONENT OF ABC TRANSPORTER FOR NATURAL AMINO ACIDS-RELATED"/>
    <property type="match status" value="1"/>
</dbReference>
<dbReference type="SUPFAM" id="SSF52540">
    <property type="entry name" value="P-loop containing nucleoside triphosphate hydrolases"/>
    <property type="match status" value="1"/>
</dbReference>
<dbReference type="PROSITE" id="PS00211">
    <property type="entry name" value="ABC_TRANSPORTER_1"/>
    <property type="match status" value="1"/>
</dbReference>
<dbReference type="InterPro" id="IPR017871">
    <property type="entry name" value="ABC_transporter-like_CS"/>
</dbReference>
<dbReference type="PROSITE" id="PS50893">
    <property type="entry name" value="ABC_TRANSPORTER_2"/>
    <property type="match status" value="1"/>
</dbReference>
<dbReference type="KEGG" id="dmp:FAK_06660"/>
<evidence type="ECO:0000259" key="4">
    <source>
        <dbReference type="PROSITE" id="PS50893"/>
    </source>
</evidence>
<accession>A0AAU9ENU2</accession>
<reference evidence="6" key="1">
    <citation type="journal article" date="2023" name="Arch. Microbiol.">
        <title>Desulfoferula mesophilus gen. nov. sp. nov., a mesophilic sulfate-reducing bacterium isolated from a brackish lake sediment.</title>
        <authorList>
            <person name="Watanabe T."/>
            <person name="Yabe T."/>
            <person name="Tsuji J.M."/>
            <person name="Fukui M."/>
        </authorList>
    </citation>
    <scope>NUCLEOTIDE SEQUENCE [LARGE SCALE GENOMIC DNA]</scope>
    <source>
        <strain evidence="6">12FAK</strain>
    </source>
</reference>
<name>A0AAU9ENU2_9BACT</name>
<dbReference type="Gene3D" id="3.40.50.300">
    <property type="entry name" value="P-loop containing nucleotide triphosphate hydrolases"/>
    <property type="match status" value="1"/>
</dbReference>
<dbReference type="GO" id="GO:0005886">
    <property type="term" value="C:plasma membrane"/>
    <property type="evidence" value="ECO:0007669"/>
    <property type="project" value="TreeGrafter"/>
</dbReference>
<keyword evidence="2" id="KW-0547">Nucleotide-binding</keyword>
<dbReference type="InterPro" id="IPR003593">
    <property type="entry name" value="AAA+_ATPase"/>
</dbReference>
<dbReference type="RefSeq" id="WP_338605354.1">
    <property type="nucleotide sequence ID" value="NZ_AP028679.1"/>
</dbReference>
<evidence type="ECO:0000256" key="2">
    <source>
        <dbReference type="ARBA" id="ARBA00022741"/>
    </source>
</evidence>
<dbReference type="InterPro" id="IPR051120">
    <property type="entry name" value="ABC_AA/LPS_Transport"/>
</dbReference>
<dbReference type="GO" id="GO:0016887">
    <property type="term" value="F:ATP hydrolysis activity"/>
    <property type="evidence" value="ECO:0007669"/>
    <property type="project" value="InterPro"/>
</dbReference>
<dbReference type="SMART" id="SM00382">
    <property type="entry name" value="AAA"/>
    <property type="match status" value="1"/>
</dbReference>
<gene>
    <name evidence="5" type="ORF">FAK_06660</name>
</gene>
<evidence type="ECO:0000313" key="6">
    <source>
        <dbReference type="Proteomes" id="UP001366166"/>
    </source>
</evidence>
<dbReference type="Pfam" id="PF00005">
    <property type="entry name" value="ABC_tran"/>
    <property type="match status" value="1"/>
</dbReference>
<dbReference type="FunFam" id="3.40.50.300:FF:000421">
    <property type="entry name" value="Branched-chain amino acid ABC transporter ATP-binding protein"/>
    <property type="match status" value="1"/>
</dbReference>
<evidence type="ECO:0000256" key="3">
    <source>
        <dbReference type="ARBA" id="ARBA00022840"/>
    </source>
</evidence>
<dbReference type="EMBL" id="AP028679">
    <property type="protein sequence ID" value="BEQ13600.1"/>
    <property type="molecule type" value="Genomic_DNA"/>
</dbReference>
<protein>
    <submittedName>
        <fullName evidence="5">ABC transporter ATP-binding protein</fullName>
    </submittedName>
</protein>
<dbReference type="Proteomes" id="UP001366166">
    <property type="component" value="Chromosome"/>
</dbReference>
<evidence type="ECO:0000313" key="5">
    <source>
        <dbReference type="EMBL" id="BEQ13600.1"/>
    </source>
</evidence>
<feature type="domain" description="ABC transporter" evidence="4">
    <location>
        <begin position="2"/>
        <end position="243"/>
    </location>
</feature>
<sequence>MLNVQDLSKSFSQLLILNHLNFQVRQGELKAIIGPNGAGKTTLFNVITGRFPPDEGKVTFQDKDITGAKPHQLSRLGLARSFQINNFFLKLSVRQNLELAVQSRLERRSSIWRGLSPADRLEEKTDEVLGWTGLAEHQDRLAQELSYGDQRKLEIGLALATDPALLMLDEPTSGMSRFESLSMIELIQRLSERVTIVLIEHDIEFVMKVSDSILVIHYGEKIAEGPPSEIEANEEVQRVYLGGL</sequence>
<dbReference type="CDD" id="cd03219">
    <property type="entry name" value="ABC_Mj1267_LivG_branched"/>
    <property type="match status" value="1"/>
</dbReference>